<keyword evidence="1" id="KW-0812">Transmembrane</keyword>
<dbReference type="Pfam" id="PF00535">
    <property type="entry name" value="Glycos_transf_2"/>
    <property type="match status" value="1"/>
</dbReference>
<dbReference type="SUPFAM" id="SSF53448">
    <property type="entry name" value="Nucleotide-diphospho-sugar transferases"/>
    <property type="match status" value="1"/>
</dbReference>
<evidence type="ECO:0000313" key="4">
    <source>
        <dbReference type="Proteomes" id="UP000241074"/>
    </source>
</evidence>
<feature type="transmembrane region" description="Helical" evidence="1">
    <location>
        <begin position="280"/>
        <end position="300"/>
    </location>
</feature>
<gene>
    <name evidence="3" type="ORF">C7S18_01795</name>
</gene>
<evidence type="ECO:0000313" key="3">
    <source>
        <dbReference type="EMBL" id="AVP96000.1"/>
    </source>
</evidence>
<dbReference type="KEGG" id="xba:C7S18_01795"/>
<dbReference type="Proteomes" id="UP000241074">
    <property type="component" value="Chromosome"/>
</dbReference>
<dbReference type="InterPro" id="IPR029044">
    <property type="entry name" value="Nucleotide-diphossugar_trans"/>
</dbReference>
<dbReference type="PANTHER" id="PTHR48090">
    <property type="entry name" value="UNDECAPRENYL-PHOSPHATE 4-DEOXY-4-FORMAMIDO-L-ARABINOSE TRANSFERASE-RELATED"/>
    <property type="match status" value="1"/>
</dbReference>
<proteinExistence type="predicted"/>
<reference evidence="3 4" key="2">
    <citation type="submission" date="2018-03" db="EMBL/GenBank/DDBJ databases">
        <authorList>
            <person name="Keele B.F."/>
        </authorList>
    </citation>
    <scope>NUCLEOTIDE SEQUENCE [LARGE SCALE GENOMIC DNA]</scope>
    <source>
        <strain evidence="3 4">D13</strain>
    </source>
</reference>
<evidence type="ECO:0000256" key="1">
    <source>
        <dbReference type="SAM" id="Phobius"/>
    </source>
</evidence>
<accession>A0A2P1PMD3</accession>
<protein>
    <submittedName>
        <fullName evidence="3">Glycosyl transferase family 2</fullName>
    </submittedName>
</protein>
<sequence length="317" mass="34677">MIAVVIPSYRVRAKILGVLAGIGPEVDVIFVVDDACPERSGQLVTEQVSDPRVRVITLPENQGVGGAVCSGYQAAIDAGASIVVKLDGDGQMDPALIPALIHPIVKGEADYSKGNRFHALGDLGPMPKVRLFGNAALSFLTKLSSGYWQSFDPTNGFTAIHRTALKRLPLTRIARRYFFESDMLYHLNQIRAVVCDFPMRAIYADEQSSLRPLQVVLPFFVNHVRNLGRRVVYSYFVRGFSLASVELLLGLFLSSFGLAFGTYSWWQSIASNQLASAGTVMLSALPIILGTQLLLSWLNFDVAAEPRVALNRLFGES</sequence>
<keyword evidence="3" id="KW-0808">Transferase</keyword>
<name>A0A2P1PMD3_9GAMM</name>
<dbReference type="PANTHER" id="PTHR48090:SF6">
    <property type="entry name" value="SLR5056 PROTEIN"/>
    <property type="match status" value="1"/>
</dbReference>
<reference evidence="3 4" key="1">
    <citation type="submission" date="2018-03" db="EMBL/GenBank/DDBJ databases">
        <title>Ahniella affigens gen. nov., sp. nov., a gammaproteobacterium isolated from sandy soil near a stream.</title>
        <authorList>
            <person name="Ko Y."/>
            <person name="Kim J.-H."/>
        </authorList>
    </citation>
    <scope>NUCLEOTIDE SEQUENCE [LARGE SCALE GENOMIC DNA]</scope>
    <source>
        <strain evidence="3 4">D13</strain>
    </source>
</reference>
<keyword evidence="4" id="KW-1185">Reference proteome</keyword>
<dbReference type="EMBL" id="CP027860">
    <property type="protein sequence ID" value="AVP96000.1"/>
    <property type="molecule type" value="Genomic_DNA"/>
</dbReference>
<dbReference type="OrthoDB" id="9808633at2"/>
<feature type="transmembrane region" description="Helical" evidence="1">
    <location>
        <begin position="235"/>
        <end position="260"/>
    </location>
</feature>
<keyword evidence="1" id="KW-1133">Transmembrane helix</keyword>
<organism evidence="3 4">
    <name type="scientific">Ahniella affigens</name>
    <dbReference type="NCBI Taxonomy" id="2021234"/>
    <lineage>
        <taxon>Bacteria</taxon>
        <taxon>Pseudomonadati</taxon>
        <taxon>Pseudomonadota</taxon>
        <taxon>Gammaproteobacteria</taxon>
        <taxon>Lysobacterales</taxon>
        <taxon>Rhodanobacteraceae</taxon>
        <taxon>Ahniella</taxon>
    </lineage>
</organism>
<dbReference type="CDD" id="cd04179">
    <property type="entry name" value="DPM_DPG-synthase_like"/>
    <property type="match status" value="1"/>
</dbReference>
<evidence type="ECO:0000259" key="2">
    <source>
        <dbReference type="Pfam" id="PF00535"/>
    </source>
</evidence>
<dbReference type="RefSeq" id="WP_106889929.1">
    <property type="nucleotide sequence ID" value="NZ_CP027860.1"/>
</dbReference>
<feature type="domain" description="Glycosyltransferase 2-like" evidence="2">
    <location>
        <begin position="4"/>
        <end position="167"/>
    </location>
</feature>
<keyword evidence="1" id="KW-0472">Membrane</keyword>
<dbReference type="GO" id="GO:0016740">
    <property type="term" value="F:transferase activity"/>
    <property type="evidence" value="ECO:0007669"/>
    <property type="project" value="UniProtKB-KW"/>
</dbReference>
<dbReference type="AlphaFoldDB" id="A0A2P1PMD3"/>
<dbReference type="InterPro" id="IPR050256">
    <property type="entry name" value="Glycosyltransferase_2"/>
</dbReference>
<dbReference type="InterPro" id="IPR001173">
    <property type="entry name" value="Glyco_trans_2-like"/>
</dbReference>
<dbReference type="Gene3D" id="3.90.550.10">
    <property type="entry name" value="Spore Coat Polysaccharide Biosynthesis Protein SpsA, Chain A"/>
    <property type="match status" value="1"/>
</dbReference>